<evidence type="ECO:0000256" key="2">
    <source>
        <dbReference type="ARBA" id="ARBA00022448"/>
    </source>
</evidence>
<dbReference type="InterPro" id="IPR020846">
    <property type="entry name" value="MFS_dom"/>
</dbReference>
<evidence type="ECO:0000256" key="1">
    <source>
        <dbReference type="ARBA" id="ARBA00004141"/>
    </source>
</evidence>
<dbReference type="AlphaFoldDB" id="A0A014PJI4"/>
<keyword evidence="3 8" id="KW-0812">Transmembrane</keyword>
<feature type="region of interest" description="Disordered" evidence="7">
    <location>
        <begin position="559"/>
        <end position="585"/>
    </location>
</feature>
<dbReference type="InterPro" id="IPR011701">
    <property type="entry name" value="MFS"/>
</dbReference>
<feature type="transmembrane region" description="Helical" evidence="8">
    <location>
        <begin position="209"/>
        <end position="231"/>
    </location>
</feature>
<evidence type="ECO:0000256" key="7">
    <source>
        <dbReference type="SAM" id="MobiDB-lite"/>
    </source>
</evidence>
<gene>
    <name evidence="10" type="ORF">X797_011045</name>
</gene>
<evidence type="ECO:0000313" key="10">
    <source>
        <dbReference type="EMBL" id="EXU95864.1"/>
    </source>
</evidence>
<dbReference type="InterPro" id="IPR036259">
    <property type="entry name" value="MFS_trans_sf"/>
</dbReference>
<dbReference type="SUPFAM" id="SSF103473">
    <property type="entry name" value="MFS general substrate transporter"/>
    <property type="match status" value="1"/>
</dbReference>
<feature type="transmembrane region" description="Helical" evidence="8">
    <location>
        <begin position="252"/>
        <end position="271"/>
    </location>
</feature>
<dbReference type="Gene3D" id="1.20.1250.20">
    <property type="entry name" value="MFS general substrate transporter like domains"/>
    <property type="match status" value="1"/>
</dbReference>
<name>A0A014PJI4_9HYPO</name>
<feature type="compositionally biased region" description="Basic and acidic residues" evidence="7">
    <location>
        <begin position="559"/>
        <end position="579"/>
    </location>
</feature>
<comment type="subcellular location">
    <subcellularLocation>
        <location evidence="1">Membrane</location>
        <topology evidence="1">Multi-pass membrane protein</topology>
    </subcellularLocation>
</comment>
<keyword evidence="6" id="KW-0325">Glycoprotein</keyword>
<dbReference type="OrthoDB" id="10021397at2759"/>
<keyword evidence="5 8" id="KW-0472">Membrane</keyword>
<feature type="compositionally biased region" description="Low complexity" evidence="7">
    <location>
        <begin position="1"/>
        <end position="14"/>
    </location>
</feature>
<dbReference type="PROSITE" id="PS50850">
    <property type="entry name" value="MFS"/>
    <property type="match status" value="1"/>
</dbReference>
<feature type="domain" description="Major facilitator superfamily (MFS) profile" evidence="9">
    <location>
        <begin position="56"/>
        <end position="548"/>
    </location>
</feature>
<dbReference type="Proteomes" id="UP000030151">
    <property type="component" value="Unassembled WGS sequence"/>
</dbReference>
<evidence type="ECO:0000256" key="5">
    <source>
        <dbReference type="ARBA" id="ARBA00023136"/>
    </source>
</evidence>
<dbReference type="PANTHER" id="PTHR23501">
    <property type="entry name" value="MAJOR FACILITATOR SUPERFAMILY"/>
    <property type="match status" value="1"/>
</dbReference>
<reference evidence="10 11" key="1">
    <citation type="submission" date="2014-02" db="EMBL/GenBank/DDBJ databases">
        <title>The genome sequence of the entomopathogenic fungus Metarhizium robertsii ARSEF 2575.</title>
        <authorList>
            <person name="Giuliano Garisto Donzelli B."/>
            <person name="Roe B.A."/>
            <person name="Macmil S.L."/>
            <person name="Krasnoff S.B."/>
            <person name="Gibson D.M."/>
        </authorList>
    </citation>
    <scope>NUCLEOTIDE SEQUENCE [LARGE SCALE GENOMIC DNA]</scope>
    <source>
        <strain evidence="10 11">ARSEF 2575</strain>
    </source>
</reference>
<dbReference type="GO" id="GO:0005886">
    <property type="term" value="C:plasma membrane"/>
    <property type="evidence" value="ECO:0007669"/>
    <property type="project" value="TreeGrafter"/>
</dbReference>
<feature type="transmembrane region" description="Helical" evidence="8">
    <location>
        <begin position="153"/>
        <end position="172"/>
    </location>
</feature>
<dbReference type="HOGENOM" id="CLU_000960_22_0_1"/>
<protein>
    <submittedName>
        <fullName evidence="10">MFS transporter</fullName>
    </submittedName>
</protein>
<feature type="transmembrane region" description="Helical" evidence="8">
    <location>
        <begin position="525"/>
        <end position="542"/>
    </location>
</feature>
<dbReference type="PRINTS" id="PR01036">
    <property type="entry name" value="TCRTETB"/>
</dbReference>
<feature type="transmembrane region" description="Helical" evidence="8">
    <location>
        <begin position="354"/>
        <end position="374"/>
    </location>
</feature>
<dbReference type="Gene3D" id="1.20.1720.10">
    <property type="entry name" value="Multidrug resistance protein D"/>
    <property type="match status" value="1"/>
</dbReference>
<keyword evidence="4 8" id="KW-1133">Transmembrane helix</keyword>
<dbReference type="EMBL" id="JELW01000062">
    <property type="protein sequence ID" value="EXU95864.1"/>
    <property type="molecule type" value="Genomic_DNA"/>
</dbReference>
<accession>A0A014PJI4</accession>
<dbReference type="PANTHER" id="PTHR23501:SF187">
    <property type="entry name" value="MAJOR FACILITATOR SUPERFAMILY (MFS) PROFILE DOMAIN-CONTAINING PROTEIN"/>
    <property type="match status" value="1"/>
</dbReference>
<sequence>MPAGTASGGSTATSQEARDSDGPTGGSESPTGGPTTPAKSAGAAPALNRDLRFWAILLAIGFSGLLSALEATITSTALPTVIAELGGGDLYIWAVNGYFLAMTSLQPMFGQLANVFGRRWPTICATAAFVLGSGICGGATGMGTLIAGRVVQGIGAGGINVLVEIIICDLVPLRERGTYFAIIFGLVAIGTALGPFFGGLIVTYSSWRWVFYLNLPVGGLALLLLLVFLNVKHNREKTLATRLTTIDWVGNVIFVSSICSILIALSWAGAIHPWSSYQVLTPLIVGFAGLVGFVFFEASALAPYPTVPLHLLSNRTSAIVFFLTLMHSIVTMWAIYFLPIYFQGVLGSTPSRSGVQLLPTILILIPFAAAGGALMSKLGRYRPIHQAGYALMVLGFGLFTILDENSNTGTWVGLQIVESAGAGLIAPTLLPAVMAPLAESDTALAAATWAFFRSFGLTWGTAIPAAIFNNRFDQLAETEITDPVLRSRLTGGRAYESATAAFRSTLPEATRNEFTRVLEMSLQRTWQVAIGFAALGFLLVFLEKEVHLRQELETEFGMVDKKNGEENVEEAKEVKDPDPQKQNTT</sequence>
<evidence type="ECO:0000259" key="9">
    <source>
        <dbReference type="PROSITE" id="PS50850"/>
    </source>
</evidence>
<feature type="transmembrane region" description="Helical" evidence="8">
    <location>
        <begin position="319"/>
        <end position="342"/>
    </location>
</feature>
<feature type="region of interest" description="Disordered" evidence="7">
    <location>
        <begin position="1"/>
        <end position="42"/>
    </location>
</feature>
<evidence type="ECO:0000313" key="11">
    <source>
        <dbReference type="Proteomes" id="UP000030151"/>
    </source>
</evidence>
<dbReference type="CDD" id="cd17502">
    <property type="entry name" value="MFS_Azr1_MDR_like"/>
    <property type="match status" value="1"/>
</dbReference>
<evidence type="ECO:0000256" key="3">
    <source>
        <dbReference type="ARBA" id="ARBA00022692"/>
    </source>
</evidence>
<feature type="transmembrane region" description="Helical" evidence="8">
    <location>
        <begin position="179"/>
        <end position="203"/>
    </location>
</feature>
<evidence type="ECO:0000256" key="4">
    <source>
        <dbReference type="ARBA" id="ARBA00022989"/>
    </source>
</evidence>
<feature type="transmembrane region" description="Helical" evidence="8">
    <location>
        <begin position="283"/>
        <end position="307"/>
    </location>
</feature>
<comment type="caution">
    <text evidence="10">The sequence shown here is derived from an EMBL/GenBank/DDBJ whole genome shotgun (WGS) entry which is preliminary data.</text>
</comment>
<keyword evidence="2" id="KW-0813">Transport</keyword>
<feature type="compositionally biased region" description="Low complexity" evidence="7">
    <location>
        <begin position="26"/>
        <end position="37"/>
    </location>
</feature>
<evidence type="ECO:0000256" key="6">
    <source>
        <dbReference type="ARBA" id="ARBA00023180"/>
    </source>
</evidence>
<feature type="transmembrane region" description="Helical" evidence="8">
    <location>
        <begin position="122"/>
        <end position="147"/>
    </location>
</feature>
<feature type="transmembrane region" description="Helical" evidence="8">
    <location>
        <begin position="90"/>
        <end position="110"/>
    </location>
</feature>
<organism evidence="10 11">
    <name type="scientific">Metarhizium robertsii</name>
    <dbReference type="NCBI Taxonomy" id="568076"/>
    <lineage>
        <taxon>Eukaryota</taxon>
        <taxon>Fungi</taxon>
        <taxon>Dikarya</taxon>
        <taxon>Ascomycota</taxon>
        <taxon>Pezizomycotina</taxon>
        <taxon>Sordariomycetes</taxon>
        <taxon>Hypocreomycetidae</taxon>
        <taxon>Hypocreales</taxon>
        <taxon>Clavicipitaceae</taxon>
        <taxon>Metarhizium</taxon>
    </lineage>
</organism>
<dbReference type="eggNOG" id="KOG0254">
    <property type="taxonomic scope" value="Eukaryota"/>
</dbReference>
<evidence type="ECO:0000256" key="8">
    <source>
        <dbReference type="SAM" id="Phobius"/>
    </source>
</evidence>
<feature type="transmembrane region" description="Helical" evidence="8">
    <location>
        <begin position="53"/>
        <end position="78"/>
    </location>
</feature>
<feature type="transmembrane region" description="Helical" evidence="8">
    <location>
        <begin position="386"/>
        <end position="402"/>
    </location>
</feature>
<proteinExistence type="predicted"/>
<dbReference type="GO" id="GO:0022857">
    <property type="term" value="F:transmembrane transporter activity"/>
    <property type="evidence" value="ECO:0007669"/>
    <property type="project" value="InterPro"/>
</dbReference>
<dbReference type="Pfam" id="PF07690">
    <property type="entry name" value="MFS_1"/>
    <property type="match status" value="1"/>
</dbReference>